<feature type="transmembrane region" description="Helical" evidence="2">
    <location>
        <begin position="56"/>
        <end position="74"/>
    </location>
</feature>
<feature type="region of interest" description="Disordered" evidence="1">
    <location>
        <begin position="312"/>
        <end position="346"/>
    </location>
</feature>
<feature type="compositionally biased region" description="Polar residues" evidence="1">
    <location>
        <begin position="322"/>
        <end position="331"/>
    </location>
</feature>
<proteinExistence type="predicted"/>
<feature type="region of interest" description="Disordered" evidence="1">
    <location>
        <begin position="108"/>
        <end position="245"/>
    </location>
</feature>
<gene>
    <name evidence="3" type="ORF">Pla52n_40450</name>
</gene>
<evidence type="ECO:0000256" key="1">
    <source>
        <dbReference type="SAM" id="MobiDB-lite"/>
    </source>
</evidence>
<name>A0A5C6AV48_9BACT</name>
<protein>
    <submittedName>
        <fullName evidence="3">Uncharacterized protein</fullName>
    </submittedName>
</protein>
<feature type="compositionally biased region" description="Basic and acidic residues" evidence="1">
    <location>
        <begin position="156"/>
        <end position="173"/>
    </location>
</feature>
<comment type="caution">
    <text evidence="3">The sequence shown here is derived from an EMBL/GenBank/DDBJ whole genome shotgun (WGS) entry which is preliminary data.</text>
</comment>
<feature type="compositionally biased region" description="Polar residues" evidence="1">
    <location>
        <begin position="175"/>
        <end position="201"/>
    </location>
</feature>
<evidence type="ECO:0000256" key="2">
    <source>
        <dbReference type="SAM" id="Phobius"/>
    </source>
</evidence>
<evidence type="ECO:0000313" key="3">
    <source>
        <dbReference type="EMBL" id="TWU02956.1"/>
    </source>
</evidence>
<keyword evidence="2" id="KW-0812">Transmembrane</keyword>
<dbReference type="AlphaFoldDB" id="A0A5C6AV48"/>
<dbReference type="EMBL" id="SJPN01000004">
    <property type="protein sequence ID" value="TWU02956.1"/>
    <property type="molecule type" value="Genomic_DNA"/>
</dbReference>
<keyword evidence="2" id="KW-0472">Membrane</keyword>
<sequence length="581" mass="62346">MRDSIRREADANSLVVDEFSSPRHGYSLQGVVPPSTTAMTDSSATRLFSHALTQRMLLGSACVAILMATLMSAGCKSAYRKSMVQVTEEPSSIRESIPAPEQRLATLRTDHSPKPSVATQDKSAAPASARTVAAKKPTEGAANKTAKPDATPTSAPKKDSTTDDVIASDKAKEPSSPTKSGATQMSLSDSPAQSNPITTSVVAEAKQPPADSTELVAASLTDLSAPEDTSPSPADPSGDATAHVPVDTTTAVPNSLAAALRASLKELPELPPPSDEPTDQFPTRLAAVENPTPSSPVEPLRLASFDDISEDNQIDGADLQPTAGTRPTVQRVSHDADSTSGAPVHAAKLSDKELYEILVQRLLQTTDEMSDAEKRRRLIIAKHLTVLSGSPDKATESMDGLNEADQQYLVSQLHGLWAMVDPKGHPSSGRRISEALPRFREATLQMAAATDALEIKSLEFCTEIEAYGQIKPFAGNRFVAGQQVILYCEVENFVANPNGAMFETHLQGTYDVFDGEGNKLISQLLPADRQVSRNHLRDYFVAYQMHLPKQLKPGTYRLQLTMEDVHGKKYGQASIPMEIAE</sequence>
<accession>A0A5C6AV48</accession>
<evidence type="ECO:0000313" key="4">
    <source>
        <dbReference type="Proteomes" id="UP000320176"/>
    </source>
</evidence>
<keyword evidence="4" id="KW-1185">Reference proteome</keyword>
<keyword evidence="2" id="KW-1133">Transmembrane helix</keyword>
<organism evidence="3 4">
    <name type="scientific">Stieleria varia</name>
    <dbReference type="NCBI Taxonomy" id="2528005"/>
    <lineage>
        <taxon>Bacteria</taxon>
        <taxon>Pseudomonadati</taxon>
        <taxon>Planctomycetota</taxon>
        <taxon>Planctomycetia</taxon>
        <taxon>Pirellulales</taxon>
        <taxon>Pirellulaceae</taxon>
        <taxon>Stieleria</taxon>
    </lineage>
</organism>
<feature type="compositionally biased region" description="Low complexity" evidence="1">
    <location>
        <begin position="124"/>
        <end position="134"/>
    </location>
</feature>
<reference evidence="3 4" key="1">
    <citation type="submission" date="2019-02" db="EMBL/GenBank/DDBJ databases">
        <title>Deep-cultivation of Planctomycetes and their phenomic and genomic characterization uncovers novel biology.</title>
        <authorList>
            <person name="Wiegand S."/>
            <person name="Jogler M."/>
            <person name="Boedeker C."/>
            <person name="Pinto D."/>
            <person name="Vollmers J."/>
            <person name="Rivas-Marin E."/>
            <person name="Kohn T."/>
            <person name="Peeters S.H."/>
            <person name="Heuer A."/>
            <person name="Rast P."/>
            <person name="Oberbeckmann S."/>
            <person name="Bunk B."/>
            <person name="Jeske O."/>
            <person name="Meyerdierks A."/>
            <person name="Storesund J.E."/>
            <person name="Kallscheuer N."/>
            <person name="Luecker S."/>
            <person name="Lage O.M."/>
            <person name="Pohl T."/>
            <person name="Merkel B.J."/>
            <person name="Hornburger P."/>
            <person name="Mueller R.-W."/>
            <person name="Bruemmer F."/>
            <person name="Labrenz M."/>
            <person name="Spormann A.M."/>
            <person name="Op Den Camp H."/>
            <person name="Overmann J."/>
            <person name="Amann R."/>
            <person name="Jetten M.S.M."/>
            <person name="Mascher T."/>
            <person name="Medema M.H."/>
            <person name="Devos D.P."/>
            <person name="Kaster A.-K."/>
            <person name="Ovreas L."/>
            <person name="Rohde M."/>
            <person name="Galperin M.Y."/>
            <person name="Jogler C."/>
        </authorList>
    </citation>
    <scope>NUCLEOTIDE SEQUENCE [LARGE SCALE GENOMIC DNA]</scope>
    <source>
        <strain evidence="3 4">Pla52n</strain>
    </source>
</reference>
<dbReference type="Proteomes" id="UP000320176">
    <property type="component" value="Unassembled WGS sequence"/>
</dbReference>